<dbReference type="Proteomes" id="UP000315003">
    <property type="component" value="Chromosome"/>
</dbReference>
<dbReference type="EMBL" id="CP036272">
    <property type="protein sequence ID" value="QDT57803.1"/>
    <property type="molecule type" value="Genomic_DNA"/>
</dbReference>
<sequence length="45" mass="5087">MGTVPDVKPLFMIDRTGLFPLRFLAKTTTSPHSQYPANLPTNRKQ</sequence>
<evidence type="ECO:0000313" key="2">
    <source>
        <dbReference type="Proteomes" id="UP000315003"/>
    </source>
</evidence>
<reference evidence="1 2" key="1">
    <citation type="submission" date="2019-02" db="EMBL/GenBank/DDBJ databases">
        <title>Deep-cultivation of Planctomycetes and their phenomic and genomic characterization uncovers novel biology.</title>
        <authorList>
            <person name="Wiegand S."/>
            <person name="Jogler M."/>
            <person name="Boedeker C."/>
            <person name="Pinto D."/>
            <person name="Vollmers J."/>
            <person name="Rivas-Marin E."/>
            <person name="Kohn T."/>
            <person name="Peeters S.H."/>
            <person name="Heuer A."/>
            <person name="Rast P."/>
            <person name="Oberbeckmann S."/>
            <person name="Bunk B."/>
            <person name="Jeske O."/>
            <person name="Meyerdierks A."/>
            <person name="Storesund J.E."/>
            <person name="Kallscheuer N."/>
            <person name="Luecker S."/>
            <person name="Lage O.M."/>
            <person name="Pohl T."/>
            <person name="Merkel B.J."/>
            <person name="Hornburger P."/>
            <person name="Mueller R.-W."/>
            <person name="Bruemmer F."/>
            <person name="Labrenz M."/>
            <person name="Spormann A.M."/>
            <person name="Op den Camp H."/>
            <person name="Overmann J."/>
            <person name="Amann R."/>
            <person name="Jetten M.S.M."/>
            <person name="Mascher T."/>
            <person name="Medema M.H."/>
            <person name="Devos D.P."/>
            <person name="Kaster A.-K."/>
            <person name="Ovreas L."/>
            <person name="Rohde M."/>
            <person name="Galperin M.Y."/>
            <person name="Jogler C."/>
        </authorList>
    </citation>
    <scope>NUCLEOTIDE SEQUENCE [LARGE SCALE GENOMIC DNA]</scope>
    <source>
        <strain evidence="1 2">SV_7m_r</strain>
    </source>
</reference>
<protein>
    <submittedName>
        <fullName evidence="1">Uncharacterized protein</fullName>
    </submittedName>
</protein>
<proteinExistence type="predicted"/>
<organism evidence="1 2">
    <name type="scientific">Stieleria bergensis</name>
    <dbReference type="NCBI Taxonomy" id="2528025"/>
    <lineage>
        <taxon>Bacteria</taxon>
        <taxon>Pseudomonadati</taxon>
        <taxon>Planctomycetota</taxon>
        <taxon>Planctomycetia</taxon>
        <taxon>Pirellulales</taxon>
        <taxon>Pirellulaceae</taxon>
        <taxon>Stieleria</taxon>
    </lineage>
</organism>
<keyword evidence="2" id="KW-1185">Reference proteome</keyword>
<name>A0A517SNV3_9BACT</name>
<accession>A0A517SNV3</accession>
<evidence type="ECO:0000313" key="1">
    <source>
        <dbReference type="EMBL" id="QDT57803.1"/>
    </source>
</evidence>
<gene>
    <name evidence="1" type="ORF">SV7mr_02880</name>
</gene>
<dbReference type="AlphaFoldDB" id="A0A517SNV3"/>